<reference evidence="1" key="1">
    <citation type="journal article" date="2021" name="Proc. Natl. Acad. Sci. U.S.A.">
        <title>A Catalog of Tens of Thousands of Viruses from Human Metagenomes Reveals Hidden Associations with Chronic Diseases.</title>
        <authorList>
            <person name="Tisza M.J."/>
            <person name="Buck C.B."/>
        </authorList>
    </citation>
    <scope>NUCLEOTIDE SEQUENCE</scope>
    <source>
        <strain evidence="1">CtOVO10</strain>
    </source>
</reference>
<protein>
    <submittedName>
        <fullName evidence="1">Uncharacterized protein</fullName>
    </submittedName>
</protein>
<dbReference type="EMBL" id="BK014806">
    <property type="protein sequence ID" value="DAD76644.1"/>
    <property type="molecule type" value="Genomic_DNA"/>
</dbReference>
<proteinExistence type="predicted"/>
<evidence type="ECO:0000313" key="1">
    <source>
        <dbReference type="EMBL" id="DAD76644.1"/>
    </source>
</evidence>
<name>A0A8S5M336_9CAUD</name>
<accession>A0A8S5M336</accession>
<organism evidence="1">
    <name type="scientific">Siphoviridae sp. ctOVO10</name>
    <dbReference type="NCBI Taxonomy" id="2826311"/>
    <lineage>
        <taxon>Viruses</taxon>
        <taxon>Duplodnaviria</taxon>
        <taxon>Heunggongvirae</taxon>
        <taxon>Uroviricota</taxon>
        <taxon>Caudoviricetes</taxon>
    </lineage>
</organism>
<sequence length="62" mass="7089">MRTIFDNILLELADCAKTHNSIQAQRLECDITDKYNAGLLSSHEFHALYGVAFSIREEIFSK</sequence>